<protein>
    <submittedName>
        <fullName evidence="2">Uncharacterized protein</fullName>
    </submittedName>
</protein>
<proteinExistence type="predicted"/>
<reference evidence="2" key="1">
    <citation type="submission" date="2022-11" db="UniProtKB">
        <authorList>
            <consortium name="WormBaseParasite"/>
        </authorList>
    </citation>
    <scope>IDENTIFICATION</scope>
</reference>
<accession>A0AC34F1V3</accession>
<dbReference type="Proteomes" id="UP000887579">
    <property type="component" value="Unplaced"/>
</dbReference>
<sequence>MLDVTNDSEVRKYSKTWQQSFNTFPSNFLSANNYESDKNERKENKNSNFNISTLSLHISTYENSIEATSDSDLDERNDSKIKCSSLFKKWETAKQFNIGQALIAQNPFEFPRQQEAKETKTPEISQFKAFQKLLNPNQFTFTTNNQNCIPVPISLVQKKSAPMSNSAATPTPTTKPKVKDISTCTRTLISYSTISNEFITELVHGKIMEKIGIHISDGRFKLSPEECTYLTALRQAFCYENCNSLEAYEEGKEPMSMMKLYAMLTENSISLLRFSIFSSLTTAGYTVKPSKPSSSIPGSSNDEEIIQHDYDVWHFSIPWSRSDIPPSPTYRLIVADFRYKNQLPPRHQLSKLSLNGEGAVVIATGAVGTFSFFSIQGMPINLEL</sequence>
<evidence type="ECO:0000313" key="1">
    <source>
        <dbReference type="Proteomes" id="UP000887579"/>
    </source>
</evidence>
<dbReference type="WBParaSite" id="ES5_v2.g10954.t1">
    <property type="protein sequence ID" value="ES5_v2.g10954.t1"/>
    <property type="gene ID" value="ES5_v2.g10954"/>
</dbReference>
<organism evidence="1 2">
    <name type="scientific">Panagrolaimus sp. ES5</name>
    <dbReference type="NCBI Taxonomy" id="591445"/>
    <lineage>
        <taxon>Eukaryota</taxon>
        <taxon>Metazoa</taxon>
        <taxon>Ecdysozoa</taxon>
        <taxon>Nematoda</taxon>
        <taxon>Chromadorea</taxon>
        <taxon>Rhabditida</taxon>
        <taxon>Tylenchina</taxon>
        <taxon>Panagrolaimomorpha</taxon>
        <taxon>Panagrolaimoidea</taxon>
        <taxon>Panagrolaimidae</taxon>
        <taxon>Panagrolaimus</taxon>
    </lineage>
</organism>
<evidence type="ECO:0000313" key="2">
    <source>
        <dbReference type="WBParaSite" id="ES5_v2.g10954.t1"/>
    </source>
</evidence>
<name>A0AC34F1V3_9BILA</name>